<proteinExistence type="predicted"/>
<organism evidence="1 2">
    <name type="scientific">Boseongicola aestuarii</name>
    <dbReference type="NCBI Taxonomy" id="1470561"/>
    <lineage>
        <taxon>Bacteria</taxon>
        <taxon>Pseudomonadati</taxon>
        <taxon>Pseudomonadota</taxon>
        <taxon>Alphaproteobacteria</taxon>
        <taxon>Rhodobacterales</taxon>
        <taxon>Paracoccaceae</taxon>
        <taxon>Boseongicola</taxon>
    </lineage>
</organism>
<evidence type="ECO:0000313" key="2">
    <source>
        <dbReference type="Proteomes" id="UP000201838"/>
    </source>
</evidence>
<accession>A0A238IWD0</accession>
<dbReference type="PROSITE" id="PS51257">
    <property type="entry name" value="PROKAR_LIPOPROTEIN"/>
    <property type="match status" value="1"/>
</dbReference>
<dbReference type="AlphaFoldDB" id="A0A238IWD0"/>
<keyword evidence="2" id="KW-1185">Reference proteome</keyword>
<protein>
    <recommendedName>
        <fullName evidence="3">Lipoprotein</fullName>
    </recommendedName>
</protein>
<dbReference type="EMBL" id="FXXQ01000002">
    <property type="protein sequence ID" value="SMX22798.1"/>
    <property type="molecule type" value="Genomic_DNA"/>
</dbReference>
<reference evidence="2" key="1">
    <citation type="submission" date="2017-05" db="EMBL/GenBank/DDBJ databases">
        <authorList>
            <person name="Rodrigo-Torres L."/>
            <person name="Arahal R. D."/>
            <person name="Lucena T."/>
        </authorList>
    </citation>
    <scope>NUCLEOTIDE SEQUENCE [LARGE SCALE GENOMIC DNA]</scope>
    <source>
        <strain evidence="2">CECT 8489</strain>
    </source>
</reference>
<evidence type="ECO:0008006" key="3">
    <source>
        <dbReference type="Google" id="ProtNLM"/>
    </source>
</evidence>
<dbReference type="RefSeq" id="WP_093972769.1">
    <property type="nucleotide sequence ID" value="NZ_FXXQ01000002.1"/>
</dbReference>
<evidence type="ECO:0000313" key="1">
    <source>
        <dbReference type="EMBL" id="SMX22798.1"/>
    </source>
</evidence>
<gene>
    <name evidence="1" type="ORF">BOA8489_00896</name>
</gene>
<sequence>MIRQATITLALSGILVACGPISPERAAELCEDEARKAAGPTGEIGIGVNSGGNVSSRVEIGISSDFLLGKDPQQVYKDCVLRKTGQGPIRPLEL</sequence>
<name>A0A238IWD0_9RHOB</name>
<dbReference type="OrthoDB" id="7691501at2"/>
<dbReference type="Proteomes" id="UP000201838">
    <property type="component" value="Unassembled WGS sequence"/>
</dbReference>